<feature type="compositionally biased region" description="Low complexity" evidence="1">
    <location>
        <begin position="116"/>
        <end position="126"/>
    </location>
</feature>
<evidence type="ECO:0000256" key="1">
    <source>
        <dbReference type="SAM" id="MobiDB-lite"/>
    </source>
</evidence>
<feature type="compositionally biased region" description="Low complexity" evidence="1">
    <location>
        <begin position="28"/>
        <end position="49"/>
    </location>
</feature>
<gene>
    <name evidence="2" type="ORF">K431DRAFT_313203</name>
</gene>
<protein>
    <submittedName>
        <fullName evidence="2">Uncharacterized protein</fullName>
    </submittedName>
</protein>
<sequence>MPVSRQQHDPFNDHHLRPTLHPQGSQHSLRSNASTTSSRSRQQRDQLLAPSLSRRPTSRNTPNLEDEVFADSESEPESAAVRRQRRLKSVRAGRPGSLEERGKQRQARTARKEAEGAAGANGSAGEFVKRQPDGGFVKVIPGFEAAVKAQLEAHEIVEGEKLKVMDDHYAAVAREYFTSGAAVPSSRTSRRQEDEFDEYKIPMMSRLREQVLEKLELERWLYEPVDRFQAGIS</sequence>
<reference evidence="2" key="1">
    <citation type="journal article" date="2020" name="Stud. Mycol.">
        <title>101 Dothideomycetes genomes: a test case for predicting lifestyles and emergence of pathogens.</title>
        <authorList>
            <person name="Haridas S."/>
            <person name="Albert R."/>
            <person name="Binder M."/>
            <person name="Bloem J."/>
            <person name="Labutti K."/>
            <person name="Salamov A."/>
            <person name="Andreopoulos B."/>
            <person name="Baker S."/>
            <person name="Barry K."/>
            <person name="Bills G."/>
            <person name="Bluhm B."/>
            <person name="Cannon C."/>
            <person name="Castanera R."/>
            <person name="Culley D."/>
            <person name="Daum C."/>
            <person name="Ezra D."/>
            <person name="Gonzalez J."/>
            <person name="Henrissat B."/>
            <person name="Kuo A."/>
            <person name="Liang C."/>
            <person name="Lipzen A."/>
            <person name="Lutzoni F."/>
            <person name="Magnuson J."/>
            <person name="Mondo S."/>
            <person name="Nolan M."/>
            <person name="Ohm R."/>
            <person name="Pangilinan J."/>
            <person name="Park H.-J."/>
            <person name="Ramirez L."/>
            <person name="Alfaro M."/>
            <person name="Sun H."/>
            <person name="Tritt A."/>
            <person name="Yoshinaga Y."/>
            <person name="Zwiers L.-H."/>
            <person name="Turgeon B."/>
            <person name="Goodwin S."/>
            <person name="Spatafora J."/>
            <person name="Crous P."/>
            <person name="Grigoriev I."/>
        </authorList>
    </citation>
    <scope>NUCLEOTIDE SEQUENCE</scope>
    <source>
        <strain evidence="2">CBS 116435</strain>
    </source>
</reference>
<accession>A0A9P4Q6P6</accession>
<feature type="compositionally biased region" description="Polar residues" evidence="1">
    <location>
        <begin position="54"/>
        <end position="63"/>
    </location>
</feature>
<evidence type="ECO:0000313" key="3">
    <source>
        <dbReference type="Proteomes" id="UP000799441"/>
    </source>
</evidence>
<dbReference type="EMBL" id="MU003798">
    <property type="protein sequence ID" value="KAF2720520.1"/>
    <property type="molecule type" value="Genomic_DNA"/>
</dbReference>
<evidence type="ECO:0000313" key="2">
    <source>
        <dbReference type="EMBL" id="KAF2720520.1"/>
    </source>
</evidence>
<feature type="compositionally biased region" description="Acidic residues" evidence="1">
    <location>
        <begin position="64"/>
        <end position="76"/>
    </location>
</feature>
<comment type="caution">
    <text evidence="2">The sequence shown here is derived from an EMBL/GenBank/DDBJ whole genome shotgun (WGS) entry which is preliminary data.</text>
</comment>
<keyword evidence="3" id="KW-1185">Reference proteome</keyword>
<proteinExistence type="predicted"/>
<feature type="region of interest" description="Disordered" evidence="1">
    <location>
        <begin position="1"/>
        <end position="127"/>
    </location>
</feature>
<dbReference type="OrthoDB" id="3910509at2759"/>
<dbReference type="Proteomes" id="UP000799441">
    <property type="component" value="Unassembled WGS sequence"/>
</dbReference>
<dbReference type="AlphaFoldDB" id="A0A9P4Q6P6"/>
<feature type="compositionally biased region" description="Basic residues" evidence="1">
    <location>
        <begin position="82"/>
        <end position="91"/>
    </location>
</feature>
<organism evidence="2 3">
    <name type="scientific">Polychaeton citri CBS 116435</name>
    <dbReference type="NCBI Taxonomy" id="1314669"/>
    <lineage>
        <taxon>Eukaryota</taxon>
        <taxon>Fungi</taxon>
        <taxon>Dikarya</taxon>
        <taxon>Ascomycota</taxon>
        <taxon>Pezizomycotina</taxon>
        <taxon>Dothideomycetes</taxon>
        <taxon>Dothideomycetidae</taxon>
        <taxon>Capnodiales</taxon>
        <taxon>Capnodiaceae</taxon>
        <taxon>Polychaeton</taxon>
    </lineage>
</organism>
<name>A0A9P4Q6P6_9PEZI</name>
<feature type="compositionally biased region" description="Basic and acidic residues" evidence="1">
    <location>
        <begin position="1"/>
        <end position="16"/>
    </location>
</feature>